<keyword evidence="2" id="KW-0238">DNA-binding</keyword>
<dbReference type="InterPro" id="IPR003018">
    <property type="entry name" value="GAF"/>
</dbReference>
<dbReference type="SUPFAM" id="SSF55781">
    <property type="entry name" value="GAF domain-like"/>
    <property type="match status" value="1"/>
</dbReference>
<sequence length="232" mass="24815">MSTAALSVRTLAGRLARARSREELCATFVDLATDAMGCVTRGIYLHDPDGRPTTAAVAGAPDSMFGRYEEIGRELDPLLPRVLTEHLAVSARGMLGDAAWEESPLLDHVLAPAGLDDYLTVPLLGRGTIIGTMGFGRARGGRPFTPDEVLRGATLGHHMSALVARLPTAPEAELPLTPRDREIVALVGRGLTNGEIGLELHISVNTVKQTLKRIFARLGVRSRAELVARAAR</sequence>
<dbReference type="Gene3D" id="1.10.10.10">
    <property type="entry name" value="Winged helix-like DNA-binding domain superfamily/Winged helix DNA-binding domain"/>
    <property type="match status" value="1"/>
</dbReference>
<dbReference type="CDD" id="cd06170">
    <property type="entry name" value="LuxR_C_like"/>
    <property type="match status" value="1"/>
</dbReference>
<dbReference type="PANTHER" id="PTHR44688:SF16">
    <property type="entry name" value="DNA-BINDING TRANSCRIPTIONAL ACTIVATOR DEVR_DOSR"/>
    <property type="match status" value="1"/>
</dbReference>
<dbReference type="Pfam" id="PF00196">
    <property type="entry name" value="GerE"/>
    <property type="match status" value="1"/>
</dbReference>
<dbReference type="InterPro" id="IPR000792">
    <property type="entry name" value="Tscrpt_reg_LuxR_C"/>
</dbReference>
<comment type="caution">
    <text evidence="5">The sequence shown here is derived from an EMBL/GenBank/DDBJ whole genome shotgun (WGS) entry which is preliminary data.</text>
</comment>
<dbReference type="EMBL" id="BAAAQK010000028">
    <property type="protein sequence ID" value="GAA1878404.1"/>
    <property type="molecule type" value="Genomic_DNA"/>
</dbReference>
<dbReference type="SMART" id="SM00421">
    <property type="entry name" value="HTH_LUXR"/>
    <property type="match status" value="1"/>
</dbReference>
<dbReference type="PRINTS" id="PR00038">
    <property type="entry name" value="HTHLUXR"/>
</dbReference>
<evidence type="ECO:0000313" key="5">
    <source>
        <dbReference type="EMBL" id="GAA1878404.1"/>
    </source>
</evidence>
<dbReference type="Proteomes" id="UP001500449">
    <property type="component" value="Unassembled WGS sequence"/>
</dbReference>
<feature type="domain" description="HTH luxR-type" evidence="4">
    <location>
        <begin position="169"/>
        <end position="232"/>
    </location>
</feature>
<name>A0ABN2NQY6_9PSEU</name>
<dbReference type="PANTHER" id="PTHR44688">
    <property type="entry name" value="DNA-BINDING TRANSCRIPTIONAL ACTIVATOR DEVR_DOSR"/>
    <property type="match status" value="1"/>
</dbReference>
<organism evidence="5 6">
    <name type="scientific">Pseudonocardia ailaonensis</name>
    <dbReference type="NCBI Taxonomy" id="367279"/>
    <lineage>
        <taxon>Bacteria</taxon>
        <taxon>Bacillati</taxon>
        <taxon>Actinomycetota</taxon>
        <taxon>Actinomycetes</taxon>
        <taxon>Pseudonocardiales</taxon>
        <taxon>Pseudonocardiaceae</taxon>
        <taxon>Pseudonocardia</taxon>
    </lineage>
</organism>
<dbReference type="InterPro" id="IPR016032">
    <property type="entry name" value="Sig_transdc_resp-reg_C-effctor"/>
</dbReference>
<evidence type="ECO:0000256" key="1">
    <source>
        <dbReference type="ARBA" id="ARBA00023015"/>
    </source>
</evidence>
<keyword evidence="1" id="KW-0805">Transcription regulation</keyword>
<dbReference type="RefSeq" id="WP_344427305.1">
    <property type="nucleotide sequence ID" value="NZ_BAAAQK010000028.1"/>
</dbReference>
<evidence type="ECO:0000256" key="2">
    <source>
        <dbReference type="ARBA" id="ARBA00023125"/>
    </source>
</evidence>
<accession>A0ABN2NQY6</accession>
<dbReference type="Gene3D" id="3.30.450.40">
    <property type="match status" value="1"/>
</dbReference>
<dbReference type="InterPro" id="IPR029016">
    <property type="entry name" value="GAF-like_dom_sf"/>
</dbReference>
<evidence type="ECO:0000259" key="4">
    <source>
        <dbReference type="PROSITE" id="PS50043"/>
    </source>
</evidence>
<dbReference type="InterPro" id="IPR036388">
    <property type="entry name" value="WH-like_DNA-bd_sf"/>
</dbReference>
<dbReference type="SUPFAM" id="SSF46894">
    <property type="entry name" value="C-terminal effector domain of the bipartite response regulators"/>
    <property type="match status" value="1"/>
</dbReference>
<reference evidence="5 6" key="1">
    <citation type="journal article" date="2019" name="Int. J. Syst. Evol. Microbiol.">
        <title>The Global Catalogue of Microorganisms (GCM) 10K type strain sequencing project: providing services to taxonomists for standard genome sequencing and annotation.</title>
        <authorList>
            <consortium name="The Broad Institute Genomics Platform"/>
            <consortium name="The Broad Institute Genome Sequencing Center for Infectious Disease"/>
            <person name="Wu L."/>
            <person name="Ma J."/>
        </authorList>
    </citation>
    <scope>NUCLEOTIDE SEQUENCE [LARGE SCALE GENOMIC DNA]</scope>
    <source>
        <strain evidence="5 6">JCM 16009</strain>
    </source>
</reference>
<dbReference type="SMART" id="SM00065">
    <property type="entry name" value="GAF"/>
    <property type="match status" value="1"/>
</dbReference>
<proteinExistence type="predicted"/>
<dbReference type="PROSITE" id="PS50043">
    <property type="entry name" value="HTH_LUXR_2"/>
    <property type="match status" value="1"/>
</dbReference>
<evidence type="ECO:0000256" key="3">
    <source>
        <dbReference type="ARBA" id="ARBA00023163"/>
    </source>
</evidence>
<dbReference type="Pfam" id="PF01590">
    <property type="entry name" value="GAF"/>
    <property type="match status" value="1"/>
</dbReference>
<keyword evidence="6" id="KW-1185">Reference proteome</keyword>
<gene>
    <name evidence="5" type="ORF">GCM10009836_69740</name>
</gene>
<evidence type="ECO:0000313" key="6">
    <source>
        <dbReference type="Proteomes" id="UP001500449"/>
    </source>
</evidence>
<keyword evidence="3" id="KW-0804">Transcription</keyword>
<protein>
    <recommendedName>
        <fullName evidence="4">HTH luxR-type domain-containing protein</fullName>
    </recommendedName>
</protein>